<comment type="caution">
    <text evidence="2">The sequence shown here is derived from an EMBL/GenBank/DDBJ whole genome shotgun (WGS) entry which is preliminary data.</text>
</comment>
<feature type="region of interest" description="Disordered" evidence="1">
    <location>
        <begin position="93"/>
        <end position="117"/>
    </location>
</feature>
<organism evidence="2 3">
    <name type="scientific">Porcisia hertigi</name>
    <dbReference type="NCBI Taxonomy" id="2761500"/>
    <lineage>
        <taxon>Eukaryota</taxon>
        <taxon>Discoba</taxon>
        <taxon>Euglenozoa</taxon>
        <taxon>Kinetoplastea</taxon>
        <taxon>Metakinetoplastina</taxon>
        <taxon>Trypanosomatida</taxon>
        <taxon>Trypanosomatidae</taxon>
        <taxon>Leishmaniinae</taxon>
        <taxon>Porcisia</taxon>
    </lineage>
</organism>
<feature type="region of interest" description="Disordered" evidence="1">
    <location>
        <begin position="334"/>
        <end position="357"/>
    </location>
</feature>
<sequence>MPSIQVAGRHGSYATQFWKASAWASRTAKFRNRVEMRTAYSRKALERRLVLPLDSHNWIRALEVLGAGYARLGRTPEHFQRVLRDMVEHSGPYTDRAPWPSSASRKPSPTPLPQCVEGGAEPRRILCGDGAQGSGRAAKSTAGSKGAAEILPAVDALRDKAYAGENPSNQSFWVTLVWSYCTLDQPGRALDTFHLARRRFHFSTATTRHMATLLLPVLCRHAQLEEAISLYETFLKGDGAKENSNDPPTSSHHCSHIEDTEARRWIAEAAARRGDLKRAQEFAAGASRSPNGAPTAVDDDHFIHNGMPSRPTIDSLFHHTTTSNTSSFLCGSTPVSAAGKGNDGGGSQQTAPLPASPSSRMPLLHTLSREAVRQLFRSLCRSGSASDSNPQFRDAVCCWEHLYGPALGGAPVAGGDAVGGRPDDGIQRLKRSPPVEDVHEFLNLLASLGRWQDALSMFCHLYLNRPASLYLSATLSDLRTLSPFRGNTGGSLIASAIDEASTPAASPQLDSIVLNLLFSSFPVAEAPLYVRTTKLVSTARATALKENHPQLSPQQSSAVREECGLQLPASAVPVTVVRLFDDLLLMRDDMVLTDFVMAAIGPALLQLGQSERVFDLLTRTPMMAAASQRRAPVYVSSEHQALKAELVALGYAAFALCSSSTRRGEMVRQQPHLFPPEVVRRLTSEGEENTLPGYAVLEGPHVFETYSRVAKGPTAAADTVKLDSSLTRHSSVTRQDECNDISSLRSCNTANTASTANLSLLDMKWHAVTATSAGSAEGRTAVARSRRQSSSATLTSLADDAIRRDYVHLNERRRDAFRGTHADAERDPRPVPKGLHDHASGWDFFGRGGEMVFGNHKSTPHPFTMRPKVMRDLRNPYRGWHPRQNSSLGHKENVIKWNGKSAV</sequence>
<evidence type="ECO:0000313" key="3">
    <source>
        <dbReference type="Proteomes" id="UP000674318"/>
    </source>
</evidence>
<dbReference type="KEGG" id="phet:94290445"/>
<dbReference type="AlphaFoldDB" id="A0A836LAD6"/>
<evidence type="ECO:0000256" key="1">
    <source>
        <dbReference type="SAM" id="MobiDB-lite"/>
    </source>
</evidence>
<dbReference type="InterPro" id="IPR011990">
    <property type="entry name" value="TPR-like_helical_dom_sf"/>
</dbReference>
<dbReference type="OrthoDB" id="278676at2759"/>
<evidence type="ECO:0000313" key="2">
    <source>
        <dbReference type="EMBL" id="KAG5504936.1"/>
    </source>
</evidence>
<feature type="region of interest" description="Disordered" evidence="1">
    <location>
        <begin position="282"/>
        <end position="305"/>
    </location>
</feature>
<dbReference type="GeneID" id="94290445"/>
<reference evidence="2 3" key="1">
    <citation type="submission" date="2021-02" db="EMBL/GenBank/DDBJ databases">
        <title>Porcisia hertigi Genome sequencing and assembly.</title>
        <authorList>
            <person name="Almutairi H."/>
            <person name="Gatherer D."/>
        </authorList>
    </citation>
    <scope>NUCLEOTIDE SEQUENCE [LARGE SCALE GENOMIC DNA]</scope>
    <source>
        <strain evidence="2 3">C119</strain>
    </source>
</reference>
<dbReference type="Proteomes" id="UP000674318">
    <property type="component" value="Unassembled WGS sequence"/>
</dbReference>
<keyword evidence="3" id="KW-1185">Reference proteome</keyword>
<dbReference type="RefSeq" id="XP_067757197.1">
    <property type="nucleotide sequence ID" value="XM_067900368.1"/>
</dbReference>
<protein>
    <submittedName>
        <fullName evidence="2">Uncharacterized protein</fullName>
    </submittedName>
</protein>
<feature type="region of interest" description="Disordered" evidence="1">
    <location>
        <begin position="880"/>
        <end position="903"/>
    </location>
</feature>
<proteinExistence type="predicted"/>
<feature type="compositionally biased region" description="Polar residues" evidence="1">
    <location>
        <begin position="348"/>
        <end position="357"/>
    </location>
</feature>
<dbReference type="Gene3D" id="1.25.40.10">
    <property type="entry name" value="Tetratricopeptide repeat domain"/>
    <property type="match status" value="1"/>
</dbReference>
<feature type="compositionally biased region" description="Low complexity" evidence="1">
    <location>
        <begin position="779"/>
        <end position="794"/>
    </location>
</feature>
<gene>
    <name evidence="2" type="ORF">JKF63_04382</name>
</gene>
<feature type="region of interest" description="Disordered" evidence="1">
    <location>
        <begin position="772"/>
        <end position="794"/>
    </location>
</feature>
<name>A0A836LAD6_9TRYP</name>
<dbReference type="EMBL" id="JAFJZO010000022">
    <property type="protein sequence ID" value="KAG5504936.1"/>
    <property type="molecule type" value="Genomic_DNA"/>
</dbReference>
<accession>A0A836LAD6</accession>